<gene>
    <name evidence="2" type="ORF">Scep_004324</name>
</gene>
<dbReference type="Pfam" id="PF00078">
    <property type="entry name" value="RVT_1"/>
    <property type="match status" value="1"/>
</dbReference>
<dbReference type="InterPro" id="IPR043128">
    <property type="entry name" value="Rev_trsase/Diguanyl_cyclase"/>
</dbReference>
<protein>
    <recommendedName>
        <fullName evidence="1">Reverse transcriptase domain-containing protein</fullName>
    </recommendedName>
</protein>
<sequence>MKIGKACGPDEIPIEVWKCLGEIGLTWLTKLFNKILKSKRMPMDWRRSTLVPIFKNKGDIQSCSNYRGIKLMSHTMKLWEKIINNRLRRETTISENQFGFMPGRSTMEAIFLVRRLLEKYYEKKKDLHMVFVDLEKTYDRVPRDVLWWVLERKRVHARYIDTIKDMYDGVITSIKTFGGATKEFPITIGLHQGSALSPYLFTLVIDELTRHIQEDIPWCMLFADDIVLVDETKDGVNKKLELWRNTLESKGFKLSRTKTEYMHCEFRNTRHRDDGVVKLGEVEVPKVNHFRYLGSIIQNDGNIENDVTHRIQVWMEEMAECNRGDL</sequence>
<keyword evidence="3" id="KW-1185">Reference proteome</keyword>
<evidence type="ECO:0000259" key="1">
    <source>
        <dbReference type="PROSITE" id="PS50878"/>
    </source>
</evidence>
<name>A0AAP0PWK7_9MAGN</name>
<evidence type="ECO:0000313" key="3">
    <source>
        <dbReference type="Proteomes" id="UP001419268"/>
    </source>
</evidence>
<dbReference type="InterPro" id="IPR043502">
    <property type="entry name" value="DNA/RNA_pol_sf"/>
</dbReference>
<evidence type="ECO:0000313" key="2">
    <source>
        <dbReference type="EMBL" id="KAK9157750.1"/>
    </source>
</evidence>
<dbReference type="EMBL" id="JBBNAG010000002">
    <property type="protein sequence ID" value="KAK9157750.1"/>
    <property type="molecule type" value="Genomic_DNA"/>
</dbReference>
<dbReference type="CDD" id="cd01650">
    <property type="entry name" value="RT_nLTR_like"/>
    <property type="match status" value="1"/>
</dbReference>
<reference evidence="2 3" key="1">
    <citation type="submission" date="2024-01" db="EMBL/GenBank/DDBJ databases">
        <title>Genome assemblies of Stephania.</title>
        <authorList>
            <person name="Yang L."/>
        </authorList>
    </citation>
    <scope>NUCLEOTIDE SEQUENCE [LARGE SCALE GENOMIC DNA]</scope>
    <source>
        <strain evidence="2">JXDWG</strain>
        <tissue evidence="2">Leaf</tissue>
    </source>
</reference>
<comment type="caution">
    <text evidence="2">The sequence shown here is derived from an EMBL/GenBank/DDBJ whole genome shotgun (WGS) entry which is preliminary data.</text>
</comment>
<dbReference type="Gene3D" id="3.30.70.270">
    <property type="match status" value="1"/>
</dbReference>
<dbReference type="SUPFAM" id="SSF56672">
    <property type="entry name" value="DNA/RNA polymerases"/>
    <property type="match status" value="1"/>
</dbReference>
<dbReference type="PANTHER" id="PTHR19446">
    <property type="entry name" value="REVERSE TRANSCRIPTASES"/>
    <property type="match status" value="1"/>
</dbReference>
<dbReference type="Proteomes" id="UP001419268">
    <property type="component" value="Unassembled WGS sequence"/>
</dbReference>
<dbReference type="PROSITE" id="PS50878">
    <property type="entry name" value="RT_POL"/>
    <property type="match status" value="1"/>
</dbReference>
<dbReference type="InterPro" id="IPR000477">
    <property type="entry name" value="RT_dom"/>
</dbReference>
<proteinExistence type="predicted"/>
<organism evidence="2 3">
    <name type="scientific">Stephania cephalantha</name>
    <dbReference type="NCBI Taxonomy" id="152367"/>
    <lineage>
        <taxon>Eukaryota</taxon>
        <taxon>Viridiplantae</taxon>
        <taxon>Streptophyta</taxon>
        <taxon>Embryophyta</taxon>
        <taxon>Tracheophyta</taxon>
        <taxon>Spermatophyta</taxon>
        <taxon>Magnoliopsida</taxon>
        <taxon>Ranunculales</taxon>
        <taxon>Menispermaceae</taxon>
        <taxon>Menispermoideae</taxon>
        <taxon>Cissampelideae</taxon>
        <taxon>Stephania</taxon>
    </lineage>
</organism>
<feature type="domain" description="Reverse transcriptase" evidence="1">
    <location>
        <begin position="34"/>
        <end position="297"/>
    </location>
</feature>
<dbReference type="AlphaFoldDB" id="A0AAP0PWK7"/>
<accession>A0AAP0PWK7</accession>